<dbReference type="SUPFAM" id="SSF52540">
    <property type="entry name" value="P-loop containing nucleoside triphosphate hydrolases"/>
    <property type="match status" value="1"/>
</dbReference>
<dbReference type="InterPro" id="IPR011545">
    <property type="entry name" value="DEAD/DEAH_box_helicase_dom"/>
</dbReference>
<proteinExistence type="predicted"/>
<dbReference type="PANTHER" id="PTHR13710:SF108">
    <property type="entry name" value="ATP-DEPENDENT DNA HELICASE Q4"/>
    <property type="match status" value="1"/>
</dbReference>
<evidence type="ECO:0000256" key="2">
    <source>
        <dbReference type="ARBA" id="ARBA00022840"/>
    </source>
</evidence>
<dbReference type="Gene3D" id="3.40.50.300">
    <property type="entry name" value="P-loop containing nucleotide triphosphate hydrolases"/>
    <property type="match status" value="2"/>
</dbReference>
<dbReference type="InterPro" id="IPR014001">
    <property type="entry name" value="Helicase_ATP-bd"/>
</dbReference>
<feature type="domain" description="Helicase C-terminal" evidence="4">
    <location>
        <begin position="880"/>
        <end position="1042"/>
    </location>
</feature>
<evidence type="ECO:0000259" key="4">
    <source>
        <dbReference type="PROSITE" id="PS51194"/>
    </source>
</evidence>
<organism evidence="5 6">
    <name type="scientific">Namhaeicola litoreus</name>
    <dbReference type="NCBI Taxonomy" id="1052145"/>
    <lineage>
        <taxon>Bacteria</taxon>
        <taxon>Pseudomonadati</taxon>
        <taxon>Bacteroidota</taxon>
        <taxon>Flavobacteriia</taxon>
        <taxon>Flavobacteriales</taxon>
        <taxon>Flavobacteriaceae</taxon>
        <taxon>Namhaeicola</taxon>
    </lineage>
</organism>
<keyword evidence="5" id="KW-0378">Hydrolase</keyword>
<dbReference type="InterPro" id="IPR027417">
    <property type="entry name" value="P-loop_NTPase"/>
</dbReference>
<dbReference type="PANTHER" id="PTHR13710">
    <property type="entry name" value="DNA HELICASE RECQ FAMILY MEMBER"/>
    <property type="match status" value="1"/>
</dbReference>
<dbReference type="InterPro" id="IPR001650">
    <property type="entry name" value="Helicase_C-like"/>
</dbReference>
<gene>
    <name evidence="5" type="ORF">ACFQ39_06395</name>
</gene>
<dbReference type="SMART" id="SM00490">
    <property type="entry name" value="HELICc"/>
    <property type="match status" value="1"/>
</dbReference>
<dbReference type="CDD" id="cd17920">
    <property type="entry name" value="DEXHc_RecQ"/>
    <property type="match status" value="1"/>
</dbReference>
<feature type="domain" description="Helicase ATP-binding" evidence="3">
    <location>
        <begin position="599"/>
        <end position="761"/>
    </location>
</feature>
<protein>
    <submittedName>
        <fullName evidence="5">DEAD/DEAH box helicase</fullName>
    </submittedName>
</protein>
<dbReference type="Pfam" id="PF00271">
    <property type="entry name" value="Helicase_C"/>
    <property type="match status" value="1"/>
</dbReference>
<sequence length="1520" mass="174954">MENYINQIKALNNVSFQEIRKVAINDISHLNKSVRDQNYEALKRGTAIIETHDLLCQYLYSFGNMHKAKLKDAFTKLPPSVLENEFEIIDWGCGQGLGTINLFDYLSEKRIKNKVQGITLIEPSKMALERAVLHTEAYVKDPDLIKTYNTNFEMLKPDQIKIKSGHPVIHIFSNILDVAQIDLKYLANLVDGAVVSENYIISVGPLNPTNRRIDAFYKYFDVPLLYTYENSQFEYGSTKKCTYKAKIYKLENSEKGNLIPIVFYPSVQFLSSYQLDCVAEQFALLSKEERSLLKIKFDKTQAFETSAPFDIGACVYDDIHPVLAVLNNIVTRGIPTKTSPYVEEFFQEAFGYSNYENSYGTFFYKKTKEIDLLKTITWVEETIGQHNKPDFSEINVDHLQLIYSPIAIARFQKTVLEALMTGKLDVNKNKWQVLVLEKDVPCAALALKDLSYLFNNLTKLSEQYDHLTFPEIDLTIVNDSIFSKSKLHLDNRIYSVNEPLNKLYDLVVDIAVLQSDKINKDSFSKYRCENNCYFNIRSAQIKQNERFIYTTDRIVYRNIVQTNAQGRFEDVEETKRLLTYFLKLLFRKESFRSGQLPILNRALQNKSVIGLLPTGGGKSLTYQLAALLQPGVTLIVDPLKSLMKDQYDGLIKVGIDSCAFINSELSAQEKDEVATRMEQSKLQFVFLSPERLSIYSFREKLKNMHNLNVYFSYGVIDEVHCVSEWGHDFRFSYLHLGRNLYKYVRAKEGRISLFGLTATASFDVLADVERELSGNGAFPLDSETIIRYENTNRLELQYKIEKVNIDLEIDGSFDRGNKLDAKLPKAVKMPNKWDFYRAKNKFLSSYITKIPHYINELQSEESLKNIKNSYKIRQGINDLEHDNLLVNVPDDYFIKKEQYPHSGIIFCPHKGSTGISVEETKESLKDTIPALGTFMGGDDTGNLSMQNLELFRDNKQPLMVATKAFGMGIDKPNVRFTVNLNYSSSLESFVQEAGRAGRDRRIALSVILLSGYELERINKNCVEDTFPLNIIKLKWFKKEDLKQIMDHYSLEIKPDFIDSYNPQNDYVKLQCEKRNENGRNIFAEGRCEMDCGDMKCKIRHAPNLAKVWGAEKDLEEILSSNGISAKSKNIEYQNADYETVMYFYNNGFKGEDIEKGFIYSLLYQQSISVFYGDDSHSKDTNTVKGFLNSVLNSEVDQEIVSFVNYENPDPKKKIEGTDTDIAKAIYRMTCIGLIEDFTQDYANSRYRIVSKRKKIGDYYQSLKQFLLRYYAEDRAEKEIQKAYNMDVNSDDPLETEIFQCLAYLTGFVYDKISLKRKRAIDDMRTFCVSGTIASKDWKETNEDLKDFIYYYFNSKYAKTDYVADNGESYSLVVDSDSGKKSDKEILFKYLKVIDNEIVGIGTPIDNVKHLQGAVRLISRSLTDTNPTMALLEAFTLIFLGTNNNENLEKQLIQSYTDGMIEMMNRLNSSSEFWDLFQNYNSIISVYLNKTKLNNMITEALIILHGLELKKITSKYIATHE</sequence>
<dbReference type="SMART" id="SM00487">
    <property type="entry name" value="DEXDc"/>
    <property type="match status" value="1"/>
</dbReference>
<evidence type="ECO:0000313" key="5">
    <source>
        <dbReference type="EMBL" id="MFD1315241.1"/>
    </source>
</evidence>
<dbReference type="GO" id="GO:0004386">
    <property type="term" value="F:helicase activity"/>
    <property type="evidence" value="ECO:0007669"/>
    <property type="project" value="UniProtKB-KW"/>
</dbReference>
<dbReference type="PROSITE" id="PS51192">
    <property type="entry name" value="HELICASE_ATP_BIND_1"/>
    <property type="match status" value="1"/>
</dbReference>
<keyword evidence="1" id="KW-0547">Nucleotide-binding</keyword>
<keyword evidence="6" id="KW-1185">Reference proteome</keyword>
<dbReference type="Proteomes" id="UP001597201">
    <property type="component" value="Unassembled WGS sequence"/>
</dbReference>
<dbReference type="PROSITE" id="PS51194">
    <property type="entry name" value="HELICASE_CTER"/>
    <property type="match status" value="1"/>
</dbReference>
<dbReference type="RefSeq" id="WP_377177197.1">
    <property type="nucleotide sequence ID" value="NZ_JBHTMY010000002.1"/>
</dbReference>
<evidence type="ECO:0000256" key="1">
    <source>
        <dbReference type="ARBA" id="ARBA00022741"/>
    </source>
</evidence>
<reference evidence="6" key="1">
    <citation type="journal article" date="2019" name="Int. J. Syst. Evol. Microbiol.">
        <title>The Global Catalogue of Microorganisms (GCM) 10K type strain sequencing project: providing services to taxonomists for standard genome sequencing and annotation.</title>
        <authorList>
            <consortium name="The Broad Institute Genomics Platform"/>
            <consortium name="The Broad Institute Genome Sequencing Center for Infectious Disease"/>
            <person name="Wu L."/>
            <person name="Ma J."/>
        </authorList>
    </citation>
    <scope>NUCLEOTIDE SEQUENCE [LARGE SCALE GENOMIC DNA]</scope>
    <source>
        <strain evidence="6">CCUG 61485</strain>
    </source>
</reference>
<keyword evidence="5" id="KW-0347">Helicase</keyword>
<comment type="caution">
    <text evidence="5">The sequence shown here is derived from an EMBL/GenBank/DDBJ whole genome shotgun (WGS) entry which is preliminary data.</text>
</comment>
<evidence type="ECO:0000259" key="3">
    <source>
        <dbReference type="PROSITE" id="PS51192"/>
    </source>
</evidence>
<dbReference type="Pfam" id="PF00270">
    <property type="entry name" value="DEAD"/>
    <property type="match status" value="1"/>
</dbReference>
<name>A0ABW3Y218_9FLAO</name>
<keyword evidence="2" id="KW-0067">ATP-binding</keyword>
<accession>A0ABW3Y218</accession>
<evidence type="ECO:0000313" key="6">
    <source>
        <dbReference type="Proteomes" id="UP001597201"/>
    </source>
</evidence>
<dbReference type="EMBL" id="JBHTMY010000002">
    <property type="protein sequence ID" value="MFD1315241.1"/>
    <property type="molecule type" value="Genomic_DNA"/>
</dbReference>